<organism evidence="4 5">
    <name type="scientific">Streptomyces alanosinicus</name>
    <dbReference type="NCBI Taxonomy" id="68171"/>
    <lineage>
        <taxon>Bacteria</taxon>
        <taxon>Bacillati</taxon>
        <taxon>Actinomycetota</taxon>
        <taxon>Actinomycetes</taxon>
        <taxon>Kitasatosporales</taxon>
        <taxon>Streptomycetaceae</taxon>
        <taxon>Streptomyces</taxon>
    </lineage>
</organism>
<dbReference type="Proteomes" id="UP000655443">
    <property type="component" value="Unassembled WGS sequence"/>
</dbReference>
<dbReference type="EMBL" id="BMVG01000018">
    <property type="protein sequence ID" value="GHE09064.1"/>
    <property type="molecule type" value="Genomic_DNA"/>
</dbReference>
<reference evidence="4" key="2">
    <citation type="submission" date="2020-09" db="EMBL/GenBank/DDBJ databases">
        <authorList>
            <person name="Sun Q."/>
            <person name="Ohkuma M."/>
        </authorList>
    </citation>
    <scope>NUCLEOTIDE SEQUENCE</scope>
    <source>
        <strain evidence="4">JCM 4714</strain>
    </source>
</reference>
<feature type="domain" description="DUF4158" evidence="3">
    <location>
        <begin position="81"/>
        <end position="141"/>
    </location>
</feature>
<protein>
    <recommendedName>
        <fullName evidence="6">Tn3 family transposase</fullName>
    </recommendedName>
</protein>
<dbReference type="Pfam" id="PF13700">
    <property type="entry name" value="DUF4158"/>
    <property type="match status" value="2"/>
</dbReference>
<evidence type="ECO:0008006" key="6">
    <source>
        <dbReference type="Google" id="ProtNLM"/>
    </source>
</evidence>
<evidence type="ECO:0000313" key="4">
    <source>
        <dbReference type="EMBL" id="GHE09064.1"/>
    </source>
</evidence>
<dbReference type="GO" id="GO:0006313">
    <property type="term" value="P:DNA transposition"/>
    <property type="evidence" value="ECO:0007669"/>
    <property type="project" value="InterPro"/>
</dbReference>
<evidence type="ECO:0000313" key="5">
    <source>
        <dbReference type="Proteomes" id="UP000655443"/>
    </source>
</evidence>
<sequence>MYGKFAEEPKRPEPERFFYLDDVDRALIGKRRGDQNRLGFALQMCTVRYVGLFLEDPLARQAVQRAVEDGVRARVGNPRRLRVPQYEDPQRGRLFRTFLHGRAWTNAEGPVALFNQSVHWLRRNRVLLPGVSVLARQVAEVRGIAEPRLNATVANAARRADAALPGDLVALLEVREGKRLSELERMRPPPTRTTGNAMKGALERVDEIAAFRLGKVKVEQIPPNRLSAPAKNGLGSKAPNLARTPEPKRTTMVTAVVRSLEAAAIDDALDLFALLMQVKLISSAKRATNNDRLSTLPRPEKASRVMTAVWRVLSGELGPVEEHGTDLDVAALWRAVETVAPREQVNAAAATVEELVPPGDDAAEAAVRALLASRYNTVRPFLTLLGESTALGAASGGRRVLAAVQKLPARSRRRVKDKPLLPREIDSKQVPPAWRQAVFNNVDLPAGAVDRDAYVVCVLEQLYRALQRRDVFASPTNRWSDPRARLLDGKAWEAVREDTLAGLSLNEPVEERLKGRVKALDAAGQLMAERLEEAGQDAKLSFEIQPNGRLKLNADRLGALGESASLKWLRQTTAKMLPKIDLPDLLFDVDSWTGFLNAFVYLGDGRTRMEDIKTSLVALLVSEACNIGYTPVIDADDEALTRARLVHVDQYYLRVDTIAAANAKLIEVQAKVPIVKFWGEGLPWPRSTGCGSWCRSGPFTPGRRRSTTTSSSASPG</sequence>
<feature type="region of interest" description="Disordered" evidence="1">
    <location>
        <begin position="697"/>
        <end position="716"/>
    </location>
</feature>
<evidence type="ECO:0000256" key="1">
    <source>
        <dbReference type="SAM" id="MobiDB-lite"/>
    </source>
</evidence>
<keyword evidence="5" id="KW-1185">Reference proteome</keyword>
<dbReference type="GO" id="GO:0004803">
    <property type="term" value="F:transposase activity"/>
    <property type="evidence" value="ECO:0007669"/>
    <property type="project" value="InterPro"/>
</dbReference>
<gene>
    <name evidence="4" type="ORF">GCM10010339_60160</name>
</gene>
<evidence type="ECO:0000259" key="3">
    <source>
        <dbReference type="Pfam" id="PF13700"/>
    </source>
</evidence>
<evidence type="ECO:0000259" key="2">
    <source>
        <dbReference type="Pfam" id="PF01526"/>
    </source>
</evidence>
<feature type="domain" description="DUF4158" evidence="3">
    <location>
        <begin position="2"/>
        <end position="63"/>
    </location>
</feature>
<dbReference type="Pfam" id="PF01526">
    <property type="entry name" value="DDE_Tnp_Tn3"/>
    <property type="match status" value="1"/>
</dbReference>
<comment type="caution">
    <text evidence="4">The sequence shown here is derived from an EMBL/GenBank/DDBJ whole genome shotgun (WGS) entry which is preliminary data.</text>
</comment>
<dbReference type="InterPro" id="IPR025296">
    <property type="entry name" value="DUF4158"/>
</dbReference>
<name>A0A918YNC7_9ACTN</name>
<dbReference type="InterPro" id="IPR002513">
    <property type="entry name" value="Tn3_Tnp_DDE_dom"/>
</dbReference>
<feature type="domain" description="Tn3 transposase DDE" evidence="2">
    <location>
        <begin position="584"/>
        <end position="681"/>
    </location>
</feature>
<dbReference type="AlphaFoldDB" id="A0A918YNC7"/>
<proteinExistence type="predicted"/>
<reference evidence="4" key="1">
    <citation type="journal article" date="2014" name="Int. J. Syst. Evol. Microbiol.">
        <title>Complete genome sequence of Corynebacterium casei LMG S-19264T (=DSM 44701T), isolated from a smear-ripened cheese.</title>
        <authorList>
            <consortium name="US DOE Joint Genome Institute (JGI-PGF)"/>
            <person name="Walter F."/>
            <person name="Albersmeier A."/>
            <person name="Kalinowski J."/>
            <person name="Ruckert C."/>
        </authorList>
    </citation>
    <scope>NUCLEOTIDE SEQUENCE</scope>
    <source>
        <strain evidence="4">JCM 4714</strain>
    </source>
</reference>
<accession>A0A918YNC7</accession>